<dbReference type="NCBIfam" id="NF009131">
    <property type="entry name" value="PRK12484.1"/>
    <property type="match status" value="1"/>
</dbReference>
<evidence type="ECO:0000256" key="3">
    <source>
        <dbReference type="ARBA" id="ARBA00013236"/>
    </source>
</evidence>
<dbReference type="Pfam" id="PF17956">
    <property type="entry name" value="NAPRTase_C"/>
    <property type="match status" value="1"/>
</dbReference>
<dbReference type="InterPro" id="IPR007229">
    <property type="entry name" value="Nic_PRibTrfase-Fam"/>
</dbReference>
<gene>
    <name evidence="13" type="ORF">IRI77_19055</name>
</gene>
<comment type="catalytic activity">
    <reaction evidence="8 9">
        <text>5-phospho-alpha-D-ribose 1-diphosphate + nicotinate + ATP + H2O = nicotinate beta-D-ribonucleotide + ADP + phosphate + diphosphate</text>
        <dbReference type="Rhea" id="RHEA:36163"/>
        <dbReference type="ChEBI" id="CHEBI:15377"/>
        <dbReference type="ChEBI" id="CHEBI:30616"/>
        <dbReference type="ChEBI" id="CHEBI:32544"/>
        <dbReference type="ChEBI" id="CHEBI:33019"/>
        <dbReference type="ChEBI" id="CHEBI:43474"/>
        <dbReference type="ChEBI" id="CHEBI:57502"/>
        <dbReference type="ChEBI" id="CHEBI:58017"/>
        <dbReference type="ChEBI" id="CHEBI:456216"/>
        <dbReference type="EC" id="6.3.4.21"/>
    </reaction>
</comment>
<keyword evidence="13" id="KW-0328">Glycosyltransferase</keyword>
<dbReference type="GO" id="GO:0034355">
    <property type="term" value="P:NAD+ biosynthetic process via the salvage pathway"/>
    <property type="evidence" value="ECO:0007669"/>
    <property type="project" value="TreeGrafter"/>
</dbReference>
<keyword evidence="5 9" id="KW-0436">Ligase</keyword>
<evidence type="ECO:0000259" key="11">
    <source>
        <dbReference type="Pfam" id="PF17767"/>
    </source>
</evidence>
<protein>
    <recommendedName>
        <fullName evidence="3 9">Nicotinate phosphoribosyltransferase</fullName>
        <ecNumber evidence="3 9">6.3.4.21</ecNumber>
    </recommendedName>
</protein>
<keyword evidence="6 9" id="KW-0662">Pyridine nucleotide biosynthesis</keyword>
<dbReference type="InterPro" id="IPR036068">
    <property type="entry name" value="Nicotinate_pribotase-like_C"/>
</dbReference>
<dbReference type="PIRSF" id="PIRSF000484">
    <property type="entry name" value="NAPRT"/>
    <property type="match status" value="1"/>
</dbReference>
<dbReference type="KEGG" id="pfer:IRI77_19055"/>
<keyword evidence="7 9" id="KW-0808">Transferase</keyword>
<dbReference type="NCBIfam" id="TIGR01513">
    <property type="entry name" value="NAPRTase_put"/>
    <property type="match status" value="1"/>
</dbReference>
<evidence type="ECO:0000256" key="2">
    <source>
        <dbReference type="ARBA" id="ARBA00010897"/>
    </source>
</evidence>
<proteinExistence type="inferred from homology"/>
<evidence type="ECO:0000256" key="6">
    <source>
        <dbReference type="ARBA" id="ARBA00022642"/>
    </source>
</evidence>
<feature type="domain" description="Nicotinate phosphoribosyltransferase C-terminal" evidence="12">
    <location>
        <begin position="371"/>
        <end position="430"/>
    </location>
</feature>
<dbReference type="CDD" id="cd01570">
    <property type="entry name" value="NAPRTase_A"/>
    <property type="match status" value="1"/>
</dbReference>
<evidence type="ECO:0000256" key="8">
    <source>
        <dbReference type="ARBA" id="ARBA00048668"/>
    </source>
</evidence>
<dbReference type="InterPro" id="IPR006405">
    <property type="entry name" value="Nic_PRibTrfase_pncB"/>
</dbReference>
<sequence>MSALLTDLYQLTMAAGYWCAGKTGEVATFELFVRRLPPNRNFILAAGLDQALEYLLNVRFTEEEILYLKGLPQFHRVPEGFFDALRAFRFTGDVFAAREGTPLFPGEPILTLRAPLLEAQIPETFLLATIGFQTLIATKAARIVEAAGGRSVVEFGTRRAHSPDAGVYAGRAAYIGGCTGTSNTLTGMRYGIPVFGTAAHSWVQSFPTELEAYQRLQDLLGPATTYLIDTYDTLEGARRAASLGRPMWGVRLDSGNLVELARAVRTILDEAGLTDAKIMATGDLNEYKILELVATGAPIDSYGVGTELATSSDAPSHGAVYKLVELDANGSRRFTAKISPDKSTVPGAKQIFRYPGHDIVGRASECFLQGCEAMLRPVMLGGEIVGHRPTASEARQYARESLDRLPKKYRSLFECDPPYRIEHSAELIQLTEEFRRSER</sequence>
<dbReference type="AlphaFoldDB" id="A0A7S7NJW5"/>
<reference evidence="13 14" key="1">
    <citation type="submission" date="2020-10" db="EMBL/GenBank/DDBJ databases">
        <title>Complete genome sequence of Paludibaculum fermentans P105T, a facultatively anaerobic acidobacterium capable of dissimilatory Fe(III) reduction.</title>
        <authorList>
            <person name="Dedysh S.N."/>
            <person name="Beletsky A.V."/>
            <person name="Kulichevskaya I.S."/>
            <person name="Mardanov A.V."/>
            <person name="Ravin N.V."/>
        </authorList>
    </citation>
    <scope>NUCLEOTIDE SEQUENCE [LARGE SCALE GENOMIC DNA]</scope>
    <source>
        <strain evidence="13 14">P105</strain>
    </source>
</reference>
<dbReference type="SUPFAM" id="SSF51690">
    <property type="entry name" value="Nicotinate/Quinolinate PRTase C-terminal domain-like"/>
    <property type="match status" value="1"/>
</dbReference>
<feature type="domain" description="Nicotinate phosphoribosyltransferase N-terminal" evidence="11">
    <location>
        <begin position="4"/>
        <end position="130"/>
    </location>
</feature>
<comment type="PTM">
    <text evidence="9">Transiently phosphorylated on a His residue during the reaction cycle. Phosphorylation strongly increases the affinity for substrates and increases the rate of nicotinate D-ribonucleotide production. Dephosphorylation regenerates the low-affinity form of the enzyme, leading to product release.</text>
</comment>
<dbReference type="SUPFAM" id="SSF54675">
    <property type="entry name" value="Nicotinate/Quinolinate PRTase N-terminal domain-like"/>
    <property type="match status" value="1"/>
</dbReference>
<accession>A0A7S7NJW5</accession>
<comment type="pathway">
    <text evidence="1 9">Cofactor biosynthesis; NAD(+) biosynthesis; nicotinate D-ribonucleotide from nicotinate: step 1/1.</text>
</comment>
<dbReference type="InterPro" id="IPR040727">
    <property type="entry name" value="NAPRTase_N"/>
</dbReference>
<evidence type="ECO:0000256" key="9">
    <source>
        <dbReference type="RuleBase" id="RU365100"/>
    </source>
</evidence>
<dbReference type="EMBL" id="CP063849">
    <property type="protein sequence ID" value="QOY84957.1"/>
    <property type="molecule type" value="Genomic_DNA"/>
</dbReference>
<evidence type="ECO:0000256" key="4">
    <source>
        <dbReference type="ARBA" id="ARBA00022553"/>
    </source>
</evidence>
<keyword evidence="4" id="KW-0597">Phosphoprotein</keyword>
<dbReference type="EC" id="6.3.4.21" evidence="3 9"/>
<evidence type="ECO:0000256" key="7">
    <source>
        <dbReference type="ARBA" id="ARBA00022679"/>
    </source>
</evidence>
<dbReference type="Proteomes" id="UP000593892">
    <property type="component" value="Chromosome"/>
</dbReference>
<dbReference type="InterPro" id="IPR002638">
    <property type="entry name" value="Quinolinate_PRibosylTrfase_C"/>
</dbReference>
<dbReference type="Pfam" id="PF01729">
    <property type="entry name" value="QRPTase_C"/>
    <property type="match status" value="1"/>
</dbReference>
<evidence type="ECO:0000313" key="13">
    <source>
        <dbReference type="EMBL" id="QOY84957.1"/>
    </source>
</evidence>
<dbReference type="PANTHER" id="PTHR11098">
    <property type="entry name" value="NICOTINATE PHOSPHORIBOSYLTRANSFERASE"/>
    <property type="match status" value="1"/>
</dbReference>
<dbReference type="Pfam" id="PF17767">
    <property type="entry name" value="NAPRTase_N"/>
    <property type="match status" value="1"/>
</dbReference>
<feature type="domain" description="Quinolinate phosphoribosyl transferase C-terminal" evidence="10">
    <location>
        <begin position="136"/>
        <end position="309"/>
    </location>
</feature>
<name>A0A7S7NJW5_PALFE</name>
<dbReference type="RefSeq" id="WP_194446627.1">
    <property type="nucleotide sequence ID" value="NZ_CP063849.1"/>
</dbReference>
<evidence type="ECO:0000256" key="5">
    <source>
        <dbReference type="ARBA" id="ARBA00022598"/>
    </source>
</evidence>
<dbReference type="UniPathway" id="UPA00253">
    <property type="reaction ID" value="UER00457"/>
</dbReference>
<keyword evidence="14" id="KW-1185">Reference proteome</keyword>
<organism evidence="13 14">
    <name type="scientific">Paludibaculum fermentans</name>
    <dbReference type="NCBI Taxonomy" id="1473598"/>
    <lineage>
        <taxon>Bacteria</taxon>
        <taxon>Pseudomonadati</taxon>
        <taxon>Acidobacteriota</taxon>
        <taxon>Terriglobia</taxon>
        <taxon>Bryobacterales</taxon>
        <taxon>Bryobacteraceae</taxon>
        <taxon>Paludibaculum</taxon>
    </lineage>
</organism>
<dbReference type="PANTHER" id="PTHR11098:SF1">
    <property type="entry name" value="NICOTINATE PHOSPHORIBOSYLTRANSFERASE"/>
    <property type="match status" value="1"/>
</dbReference>
<dbReference type="GO" id="GO:0005829">
    <property type="term" value="C:cytosol"/>
    <property type="evidence" value="ECO:0007669"/>
    <property type="project" value="TreeGrafter"/>
</dbReference>
<dbReference type="InterPro" id="IPR013785">
    <property type="entry name" value="Aldolase_TIM"/>
</dbReference>
<evidence type="ECO:0000259" key="10">
    <source>
        <dbReference type="Pfam" id="PF01729"/>
    </source>
</evidence>
<comment type="function">
    <text evidence="9">Catalyzes the first step in the biosynthesis of NAD from nicotinic acid, the ATP-dependent synthesis of beta-nicotinate D-ribonucleotide from nicotinate and 5-phospho-D-ribose 1-phosphate.</text>
</comment>
<dbReference type="Gene3D" id="3.20.140.10">
    <property type="entry name" value="nicotinate phosphoribosyltransferase"/>
    <property type="match status" value="2"/>
</dbReference>
<evidence type="ECO:0000256" key="1">
    <source>
        <dbReference type="ARBA" id="ARBA00004952"/>
    </source>
</evidence>
<dbReference type="GO" id="GO:0004516">
    <property type="term" value="F:nicotinate phosphoribosyltransferase activity"/>
    <property type="evidence" value="ECO:0007669"/>
    <property type="project" value="UniProtKB-UniRule"/>
</dbReference>
<dbReference type="GO" id="GO:0004514">
    <property type="term" value="F:nicotinate-nucleotide diphosphorylase (carboxylating) activity"/>
    <property type="evidence" value="ECO:0007669"/>
    <property type="project" value="InterPro"/>
</dbReference>
<dbReference type="InterPro" id="IPR041619">
    <property type="entry name" value="NAPRTase_C"/>
</dbReference>
<dbReference type="Gene3D" id="3.20.20.70">
    <property type="entry name" value="Aldolase class I"/>
    <property type="match status" value="1"/>
</dbReference>
<evidence type="ECO:0000313" key="14">
    <source>
        <dbReference type="Proteomes" id="UP000593892"/>
    </source>
</evidence>
<evidence type="ECO:0000259" key="12">
    <source>
        <dbReference type="Pfam" id="PF17956"/>
    </source>
</evidence>
<comment type="similarity">
    <text evidence="2 9">Belongs to the NAPRTase family.</text>
</comment>